<evidence type="ECO:0000313" key="1">
    <source>
        <dbReference type="EMBL" id="GFE55598.1"/>
    </source>
</evidence>
<proteinExistence type="predicted"/>
<dbReference type="Gene3D" id="3.40.50.12780">
    <property type="entry name" value="N-terminal domain of ligase-like"/>
    <property type="match status" value="1"/>
</dbReference>
<dbReference type="SUPFAM" id="SSF56801">
    <property type="entry name" value="Acetyl-CoA synthetase-like"/>
    <property type="match status" value="1"/>
</dbReference>
<dbReference type="Proteomes" id="UP001057455">
    <property type="component" value="Unassembled WGS sequence"/>
</dbReference>
<evidence type="ECO:0000313" key="2">
    <source>
        <dbReference type="Proteomes" id="UP001057455"/>
    </source>
</evidence>
<gene>
    <name evidence="1" type="ORF">BaOVIS_030020</name>
</gene>
<dbReference type="InterPro" id="IPR042099">
    <property type="entry name" value="ANL_N_sf"/>
</dbReference>
<keyword evidence="2" id="KW-1185">Reference proteome</keyword>
<dbReference type="AlphaFoldDB" id="A0A9W5TD39"/>
<accession>A0A9W5TD39</accession>
<protein>
    <submittedName>
        <fullName evidence="1">Uncharacterized protein</fullName>
    </submittedName>
</protein>
<sequence length="468" mass="52964">MDRPVHLTVLSQPSIAYSQLLWAVMNHDGLTVATLPMDFSLLRTRLANCPSSSHEKHVVDNWRSLLVEANTDVLLTTAEYYPLISPVCRELAIPVYVLTDAPSILTAEEFTGATRAGHGYFDYINRPKKEIKCFSGASSLLRTSNVSQSMLHVFSEIGSCNSKVVIHTAATLKSELDRIRGLFQLASDDCVLNCLFPHDYSSTVHCMIHACEVGAKVYFPLRVTPSSRYSSLKLQFPLTAPRNLCDTVKLYMAQSVFEFVRSQKLRPDVLLCGSDIFRLLLSFLTCDDISTAERSSYTAFWHNLNRIYIFDDVRELFGTPLHDVTQAFLETISVSADATQIYTLPEVGAVAYVDLRHRTCAPKPLPGCDIIEGDTEFEICARTDSVFKAYLGRTNATNAVMKEGVLHMSFPKRLAATRLLSRHLDYVRYFKRRRERMARYPQGFIKQVPVRTQFWGNFTGRHRHHSVL</sequence>
<reference evidence="1" key="1">
    <citation type="submission" date="2019-12" db="EMBL/GenBank/DDBJ databases">
        <title>Genome sequence of Babesia ovis.</title>
        <authorList>
            <person name="Yamagishi J."/>
            <person name="Sevinc F."/>
            <person name="Xuan X."/>
        </authorList>
    </citation>
    <scope>NUCLEOTIDE SEQUENCE</scope>
    <source>
        <strain evidence="1">Selcuk</strain>
    </source>
</reference>
<dbReference type="OrthoDB" id="364658at2759"/>
<comment type="caution">
    <text evidence="1">The sequence shown here is derived from an EMBL/GenBank/DDBJ whole genome shotgun (WGS) entry which is preliminary data.</text>
</comment>
<organism evidence="1 2">
    <name type="scientific">Babesia ovis</name>
    <dbReference type="NCBI Taxonomy" id="5869"/>
    <lineage>
        <taxon>Eukaryota</taxon>
        <taxon>Sar</taxon>
        <taxon>Alveolata</taxon>
        <taxon>Apicomplexa</taxon>
        <taxon>Aconoidasida</taxon>
        <taxon>Piroplasmida</taxon>
        <taxon>Babesiidae</taxon>
        <taxon>Babesia</taxon>
    </lineage>
</organism>
<dbReference type="EMBL" id="BLIY01000023">
    <property type="protein sequence ID" value="GFE55598.1"/>
    <property type="molecule type" value="Genomic_DNA"/>
</dbReference>
<name>A0A9W5TD39_BABOV</name>